<evidence type="ECO:0000256" key="1">
    <source>
        <dbReference type="ARBA" id="ARBA00023242"/>
    </source>
</evidence>
<evidence type="ECO:0000259" key="3">
    <source>
        <dbReference type="SMART" id="SM00906"/>
    </source>
</evidence>
<evidence type="ECO:0000313" key="4">
    <source>
        <dbReference type="EMBL" id="KAF2962740.1"/>
    </source>
</evidence>
<organism evidence="4 5">
    <name type="scientific">Xylaria multiplex</name>
    <dbReference type="NCBI Taxonomy" id="323545"/>
    <lineage>
        <taxon>Eukaryota</taxon>
        <taxon>Fungi</taxon>
        <taxon>Dikarya</taxon>
        <taxon>Ascomycota</taxon>
        <taxon>Pezizomycotina</taxon>
        <taxon>Sordariomycetes</taxon>
        <taxon>Xylariomycetidae</taxon>
        <taxon>Xylariales</taxon>
        <taxon>Xylariaceae</taxon>
        <taxon>Xylaria</taxon>
    </lineage>
</organism>
<dbReference type="SMART" id="SM00906">
    <property type="entry name" value="Fungal_trans"/>
    <property type="match status" value="1"/>
</dbReference>
<dbReference type="InterPro" id="IPR007219">
    <property type="entry name" value="XnlR_reg_dom"/>
</dbReference>
<evidence type="ECO:0000256" key="2">
    <source>
        <dbReference type="SAM" id="MobiDB-lite"/>
    </source>
</evidence>
<gene>
    <name evidence="4" type="ORF">GQX73_g10831</name>
</gene>
<comment type="caution">
    <text evidence="4">The sequence shown here is derived from an EMBL/GenBank/DDBJ whole genome shotgun (WGS) entry which is preliminary data.</text>
</comment>
<protein>
    <recommendedName>
        <fullName evidence="3">Xylanolytic transcriptional activator regulatory domain-containing protein</fullName>
    </recommendedName>
</protein>
<reference evidence="4 5" key="1">
    <citation type="submission" date="2019-12" db="EMBL/GenBank/DDBJ databases">
        <title>Draft genome sequence of the ascomycete Xylaria multiplex DSM 110363.</title>
        <authorList>
            <person name="Buettner E."/>
            <person name="Kellner H."/>
        </authorList>
    </citation>
    <scope>NUCLEOTIDE SEQUENCE [LARGE SCALE GENOMIC DNA]</scope>
    <source>
        <strain evidence="4 5">DSM 110363</strain>
    </source>
</reference>
<keyword evidence="5" id="KW-1185">Reference proteome</keyword>
<feature type="compositionally biased region" description="Polar residues" evidence="2">
    <location>
        <begin position="192"/>
        <end position="207"/>
    </location>
</feature>
<dbReference type="EMBL" id="WUBL01000283">
    <property type="protein sequence ID" value="KAF2962740.1"/>
    <property type="molecule type" value="Genomic_DNA"/>
</dbReference>
<feature type="region of interest" description="Disordered" evidence="2">
    <location>
        <begin position="177"/>
        <end position="207"/>
    </location>
</feature>
<sequence>MLLTQPPPQRLGIIWRRELNNRSCDIYGILGDIPEASNESDGNSDAPKKLPGCRMGQLYDFWATYVGRPEFGHTLNFKVMWYNPKHDHMYMLPPVCKELVRSTTIMVELHWKLRYEGIHAFQDNEQETEERERNTKRKSRCKLDSTDLTACLLCKLHGNECVFPDPPASAVITRALASHRRTQTRAAKRKPNNVSRPWTKPSTSASTYNQHYHAREALAQNTSNLPATGSLCPVEVPFAGSPAPTASSDGDEPHVIGPVQSPDTQLIANYLFNNPSIGSHASRMIVTRPDHLHSGQSTVLFNAVRRQPLGHVPTQSLPASVCEIVSKLLEPHCENLIDISNQHYPDLRFIWNKANEALNSELYTSPGISAIAAILLNVAGRPLTAMIGNGVLLGSAISLAHSLGLNRNCLDWNISSSEKNLRTRLWWAIMIFDKWFSVTHGTPQQLRASQHDVPSLKLLAVADDERATNDLTMYSTFEALARLSEVLETYLDHVFNLNQERGNSNGKLRVLLEKKLAQWEDHLPSELRRSILRGTNMSIPGSANLRLSYLYIRLLTQRLGVDDAKESQPMNSEDLDHRLMYARQAAESIVLFVQELDDISLRDFWLSFNAFTLSGTVAFLFRCALEFEQGVGGVAQSRYLKLARDLVVALQVHQRRMNWDLGNICIAQYATVLENIAKNNRPLEAISDLQQIWQSDSAEFDRMLLNDWDTFQMDGACFY</sequence>
<proteinExistence type="predicted"/>
<name>A0A7C8IGE1_9PEZI</name>
<keyword evidence="1" id="KW-0539">Nucleus</keyword>
<dbReference type="GO" id="GO:0008270">
    <property type="term" value="F:zinc ion binding"/>
    <property type="evidence" value="ECO:0007669"/>
    <property type="project" value="InterPro"/>
</dbReference>
<dbReference type="Proteomes" id="UP000481858">
    <property type="component" value="Unassembled WGS sequence"/>
</dbReference>
<dbReference type="GO" id="GO:0005634">
    <property type="term" value="C:nucleus"/>
    <property type="evidence" value="ECO:0007669"/>
    <property type="project" value="TreeGrafter"/>
</dbReference>
<dbReference type="GO" id="GO:0001080">
    <property type="term" value="P:nitrogen catabolite activation of transcription from RNA polymerase II promoter"/>
    <property type="evidence" value="ECO:0007669"/>
    <property type="project" value="TreeGrafter"/>
</dbReference>
<feature type="compositionally biased region" description="Basic residues" evidence="2">
    <location>
        <begin position="177"/>
        <end position="191"/>
    </location>
</feature>
<dbReference type="InterPro" id="IPR050797">
    <property type="entry name" value="Carb_Metab_Trans_Reg"/>
</dbReference>
<dbReference type="Pfam" id="PF04082">
    <property type="entry name" value="Fungal_trans"/>
    <property type="match status" value="1"/>
</dbReference>
<dbReference type="CDD" id="cd12148">
    <property type="entry name" value="fungal_TF_MHR"/>
    <property type="match status" value="1"/>
</dbReference>
<dbReference type="GO" id="GO:0006351">
    <property type="term" value="P:DNA-templated transcription"/>
    <property type="evidence" value="ECO:0007669"/>
    <property type="project" value="InterPro"/>
</dbReference>
<feature type="domain" description="Xylanolytic transcriptional activator regulatory" evidence="3">
    <location>
        <begin position="389"/>
        <end position="465"/>
    </location>
</feature>
<accession>A0A7C8IGE1</accession>
<dbReference type="AlphaFoldDB" id="A0A7C8IGE1"/>
<dbReference type="GO" id="GO:0003677">
    <property type="term" value="F:DNA binding"/>
    <property type="evidence" value="ECO:0007669"/>
    <property type="project" value="InterPro"/>
</dbReference>
<evidence type="ECO:0000313" key="5">
    <source>
        <dbReference type="Proteomes" id="UP000481858"/>
    </source>
</evidence>
<dbReference type="PANTHER" id="PTHR31668">
    <property type="entry name" value="GLUCOSE TRANSPORT TRANSCRIPTION REGULATOR RGT1-RELATED-RELATED"/>
    <property type="match status" value="1"/>
</dbReference>
<dbReference type="PANTHER" id="PTHR31668:SF10">
    <property type="entry name" value="ZN(II)2CYS6 TRANSCRIPTION FACTOR (EUROFUNG)"/>
    <property type="match status" value="1"/>
</dbReference>
<dbReference type="InParanoid" id="A0A7C8IGE1"/>
<dbReference type="OrthoDB" id="3034343at2759"/>